<dbReference type="Pfam" id="PF02518">
    <property type="entry name" value="HATPase_c"/>
    <property type="match status" value="1"/>
</dbReference>
<dbReference type="PANTHER" id="PTHR45436">
    <property type="entry name" value="SENSOR HISTIDINE KINASE YKOH"/>
    <property type="match status" value="1"/>
</dbReference>
<evidence type="ECO:0000256" key="5">
    <source>
        <dbReference type="ARBA" id="ARBA00022679"/>
    </source>
</evidence>
<keyword evidence="7 11" id="KW-0418">Kinase</keyword>
<dbReference type="InterPro" id="IPR003594">
    <property type="entry name" value="HATPase_dom"/>
</dbReference>
<evidence type="ECO:0000256" key="2">
    <source>
        <dbReference type="ARBA" id="ARBA00004370"/>
    </source>
</evidence>
<organism evidence="11">
    <name type="scientific">bioreactor metagenome</name>
    <dbReference type="NCBI Taxonomy" id="1076179"/>
    <lineage>
        <taxon>unclassified sequences</taxon>
        <taxon>metagenomes</taxon>
        <taxon>ecological metagenomes</taxon>
    </lineage>
</organism>
<dbReference type="InterPro" id="IPR005467">
    <property type="entry name" value="His_kinase_dom"/>
</dbReference>
<reference evidence="11" key="1">
    <citation type="submission" date="2019-08" db="EMBL/GenBank/DDBJ databases">
        <authorList>
            <person name="Kucharzyk K."/>
            <person name="Murdoch R.W."/>
            <person name="Higgins S."/>
            <person name="Loffler F."/>
        </authorList>
    </citation>
    <scope>NUCLEOTIDE SEQUENCE</scope>
</reference>
<comment type="catalytic activity">
    <reaction evidence="1">
        <text>ATP + protein L-histidine = ADP + protein N-phospho-L-histidine.</text>
        <dbReference type="EC" id="2.7.13.3"/>
    </reaction>
</comment>
<evidence type="ECO:0000259" key="10">
    <source>
        <dbReference type="PROSITE" id="PS50109"/>
    </source>
</evidence>
<dbReference type="InterPro" id="IPR036890">
    <property type="entry name" value="HATPase_C_sf"/>
</dbReference>
<keyword evidence="4" id="KW-0597">Phosphoprotein</keyword>
<keyword evidence="6" id="KW-0812">Transmembrane</keyword>
<dbReference type="GO" id="GO:0000160">
    <property type="term" value="P:phosphorelay signal transduction system"/>
    <property type="evidence" value="ECO:0007669"/>
    <property type="project" value="TreeGrafter"/>
</dbReference>
<dbReference type="PANTHER" id="PTHR45436:SF5">
    <property type="entry name" value="SENSOR HISTIDINE KINASE TRCS"/>
    <property type="match status" value="1"/>
</dbReference>
<accession>A0A645GX77</accession>
<dbReference type="GO" id="GO:0005886">
    <property type="term" value="C:plasma membrane"/>
    <property type="evidence" value="ECO:0007669"/>
    <property type="project" value="TreeGrafter"/>
</dbReference>
<dbReference type="PROSITE" id="PS50109">
    <property type="entry name" value="HIS_KIN"/>
    <property type="match status" value="1"/>
</dbReference>
<dbReference type="PRINTS" id="PR00344">
    <property type="entry name" value="BCTRLSENSOR"/>
</dbReference>
<comment type="caution">
    <text evidence="11">The sequence shown here is derived from an EMBL/GenBank/DDBJ whole genome shotgun (WGS) entry which is preliminary data.</text>
</comment>
<evidence type="ECO:0000256" key="6">
    <source>
        <dbReference type="ARBA" id="ARBA00022692"/>
    </source>
</evidence>
<sequence>MLEIDVDDDGPGLTEAQRQLIFERGVRLDEQRPGSGLGLDIVRELALTYGGDICATKSPLGGLRMQLRLPASAVPPRSSQSH</sequence>
<protein>
    <recommendedName>
        <fullName evidence="3">histidine kinase</fullName>
        <ecNumber evidence="3">2.7.13.3</ecNumber>
    </recommendedName>
</protein>
<dbReference type="InterPro" id="IPR004358">
    <property type="entry name" value="Sig_transdc_His_kin-like_C"/>
</dbReference>
<evidence type="ECO:0000256" key="1">
    <source>
        <dbReference type="ARBA" id="ARBA00000085"/>
    </source>
</evidence>
<evidence type="ECO:0000256" key="3">
    <source>
        <dbReference type="ARBA" id="ARBA00012438"/>
    </source>
</evidence>
<evidence type="ECO:0000256" key="7">
    <source>
        <dbReference type="ARBA" id="ARBA00022777"/>
    </source>
</evidence>
<evidence type="ECO:0000313" key="11">
    <source>
        <dbReference type="EMBL" id="MPN31491.1"/>
    </source>
</evidence>
<keyword evidence="8" id="KW-1133">Transmembrane helix</keyword>
<dbReference type="Gene3D" id="3.30.565.10">
    <property type="entry name" value="Histidine kinase-like ATPase, C-terminal domain"/>
    <property type="match status" value="1"/>
</dbReference>
<name>A0A645GX77_9ZZZZ</name>
<evidence type="ECO:0000256" key="4">
    <source>
        <dbReference type="ARBA" id="ARBA00022553"/>
    </source>
</evidence>
<dbReference type="SUPFAM" id="SSF55874">
    <property type="entry name" value="ATPase domain of HSP90 chaperone/DNA topoisomerase II/histidine kinase"/>
    <property type="match status" value="1"/>
</dbReference>
<dbReference type="InterPro" id="IPR050428">
    <property type="entry name" value="TCS_sensor_his_kinase"/>
</dbReference>
<feature type="domain" description="Histidine kinase" evidence="10">
    <location>
        <begin position="1"/>
        <end position="73"/>
    </location>
</feature>
<dbReference type="EC" id="2.7.13.3" evidence="3"/>
<dbReference type="EMBL" id="VSSQ01083033">
    <property type="protein sequence ID" value="MPN31491.1"/>
    <property type="molecule type" value="Genomic_DNA"/>
</dbReference>
<keyword evidence="5 11" id="KW-0808">Transferase</keyword>
<dbReference type="GO" id="GO:0004673">
    <property type="term" value="F:protein histidine kinase activity"/>
    <property type="evidence" value="ECO:0007669"/>
    <property type="project" value="UniProtKB-EC"/>
</dbReference>
<keyword evidence="9" id="KW-0472">Membrane</keyword>
<evidence type="ECO:0000256" key="8">
    <source>
        <dbReference type="ARBA" id="ARBA00022989"/>
    </source>
</evidence>
<proteinExistence type="predicted"/>
<evidence type="ECO:0000256" key="9">
    <source>
        <dbReference type="ARBA" id="ARBA00023136"/>
    </source>
</evidence>
<gene>
    <name evidence="11" type="primary">phoQ_2</name>
    <name evidence="11" type="ORF">SDC9_178965</name>
</gene>
<comment type="subcellular location">
    <subcellularLocation>
        <location evidence="2">Membrane</location>
    </subcellularLocation>
</comment>
<dbReference type="AlphaFoldDB" id="A0A645GX77"/>